<keyword evidence="3" id="KW-1185">Reference proteome</keyword>
<accession>A0A437SUL1</accession>
<dbReference type="AlphaFoldDB" id="A0A437SUL1"/>
<feature type="domain" description="DUF4767" evidence="1">
    <location>
        <begin position="67"/>
        <end position="197"/>
    </location>
</feature>
<protein>
    <submittedName>
        <fullName evidence="2">DUF4767 domain-containing protein</fullName>
    </submittedName>
</protein>
<gene>
    <name evidence="2" type="ORF">EJK17_06410</name>
</gene>
<evidence type="ECO:0000313" key="2">
    <source>
        <dbReference type="EMBL" id="RVU70628.1"/>
    </source>
</evidence>
<proteinExistence type="predicted"/>
<dbReference type="Proteomes" id="UP000288291">
    <property type="component" value="Unassembled WGS sequence"/>
</dbReference>
<dbReference type="PROSITE" id="PS51257">
    <property type="entry name" value="PROKAR_LIPOPROTEIN"/>
    <property type="match status" value="1"/>
</dbReference>
<sequence length="201" mass="23137">MNQKALVGVVGLALVLSGCSMRFEKDGIHVNEPVKVKQTSSKRKIKKVKPVLKKKHKKTEVVKKNSTLWNKQKSQMLNTFMKKWSAKRQQKFTPYVGKTLTLSSGAKYPEVLEKRRFVLGKKTIKIGLSLKGENKYDYNVVAIYNDNFKKHGMHLTYLFTLHRGKGVILIDESKNVNPLVVHQNSDKDLNKEFQRIINLKK</sequence>
<comment type="caution">
    <text evidence="2">The sequence shown here is derived from an EMBL/GenBank/DDBJ whole genome shotgun (WGS) entry which is preliminary data.</text>
</comment>
<dbReference type="InterPro" id="IPR031927">
    <property type="entry name" value="DUF4767"/>
</dbReference>
<organism evidence="2 3">
    <name type="scientific">Lactobacillus xujianguonis</name>
    <dbReference type="NCBI Taxonomy" id="2495899"/>
    <lineage>
        <taxon>Bacteria</taxon>
        <taxon>Bacillati</taxon>
        <taxon>Bacillota</taxon>
        <taxon>Bacilli</taxon>
        <taxon>Lactobacillales</taxon>
        <taxon>Lactobacillaceae</taxon>
        <taxon>Lactobacillus</taxon>
    </lineage>
</organism>
<evidence type="ECO:0000259" key="1">
    <source>
        <dbReference type="Pfam" id="PF15983"/>
    </source>
</evidence>
<reference evidence="2 3" key="1">
    <citation type="submission" date="2018-12" db="EMBL/GenBank/DDBJ databases">
        <authorList>
            <person name="Meng J."/>
        </authorList>
    </citation>
    <scope>NUCLEOTIDE SEQUENCE [LARGE SCALE GENOMIC DNA]</scope>
    <source>
        <strain evidence="2 3">HT111-2</strain>
    </source>
</reference>
<name>A0A437SUL1_9LACO</name>
<dbReference type="RefSeq" id="WP_127796290.1">
    <property type="nucleotide sequence ID" value="NZ_ML136883.1"/>
</dbReference>
<evidence type="ECO:0000313" key="3">
    <source>
        <dbReference type="Proteomes" id="UP000288291"/>
    </source>
</evidence>
<dbReference type="EMBL" id="RXIA01000015">
    <property type="protein sequence ID" value="RVU70628.1"/>
    <property type="molecule type" value="Genomic_DNA"/>
</dbReference>
<dbReference type="Pfam" id="PF15983">
    <property type="entry name" value="DUF4767"/>
    <property type="match status" value="1"/>
</dbReference>